<dbReference type="NCBIfam" id="TIGR01063">
    <property type="entry name" value="gyrA"/>
    <property type="match status" value="1"/>
</dbReference>
<evidence type="ECO:0000256" key="5">
    <source>
        <dbReference type="ARBA" id="ARBA00023029"/>
    </source>
</evidence>
<dbReference type="PANTHER" id="PTHR43493:SF5">
    <property type="entry name" value="DNA GYRASE SUBUNIT A, CHLOROPLASTIC_MITOCHONDRIAL"/>
    <property type="match status" value="1"/>
</dbReference>
<dbReference type="GO" id="GO:0009330">
    <property type="term" value="C:DNA topoisomerase type II (double strand cut, ATP-hydrolyzing) complex"/>
    <property type="evidence" value="ECO:0007669"/>
    <property type="project" value="TreeGrafter"/>
</dbReference>
<dbReference type="STRING" id="59920.PMN2A_0689"/>
<feature type="compositionally biased region" description="Polar residues" evidence="11">
    <location>
        <begin position="856"/>
        <end position="872"/>
    </location>
</feature>
<dbReference type="GO" id="GO:0005694">
    <property type="term" value="C:chromosome"/>
    <property type="evidence" value="ECO:0007669"/>
    <property type="project" value="InterPro"/>
</dbReference>
<name>Q46JZ8_PROMT</name>
<keyword evidence="10" id="KW-0175">Coiled coil</keyword>
<dbReference type="PhylomeDB" id="Q46JZ8"/>
<dbReference type="InterPro" id="IPR005743">
    <property type="entry name" value="GyrA"/>
</dbReference>
<evidence type="ECO:0000256" key="2">
    <source>
        <dbReference type="ARBA" id="ARBA00008263"/>
    </source>
</evidence>
<keyword evidence="5 8" id="KW-0799">Topoisomerase</keyword>
<proteinExistence type="inferred from homology"/>
<evidence type="ECO:0000256" key="11">
    <source>
        <dbReference type="SAM" id="MobiDB-lite"/>
    </source>
</evidence>
<dbReference type="InterPro" id="IPR002205">
    <property type="entry name" value="Topo_IIA_dom_A"/>
</dbReference>
<evidence type="ECO:0000256" key="7">
    <source>
        <dbReference type="ARBA" id="ARBA00023235"/>
    </source>
</evidence>
<dbReference type="EMBL" id="CP000095">
    <property type="protein sequence ID" value="AAZ58180.1"/>
    <property type="molecule type" value="Genomic_DNA"/>
</dbReference>
<dbReference type="PANTHER" id="PTHR43493">
    <property type="entry name" value="DNA GYRASE/TOPOISOMERASE SUBUNIT A"/>
    <property type="match status" value="1"/>
</dbReference>
<keyword evidence="7 8" id="KW-0413">Isomerase</keyword>
<evidence type="ECO:0000256" key="1">
    <source>
        <dbReference type="ARBA" id="ARBA00000185"/>
    </source>
</evidence>
<dbReference type="Gene3D" id="3.90.199.10">
    <property type="entry name" value="Topoisomerase II, domain 5"/>
    <property type="match status" value="1"/>
</dbReference>
<dbReference type="GO" id="GO:0006265">
    <property type="term" value="P:DNA topological change"/>
    <property type="evidence" value="ECO:0007669"/>
    <property type="project" value="UniProtKB-UniRule"/>
</dbReference>
<dbReference type="GO" id="GO:0006261">
    <property type="term" value="P:DNA-templated DNA replication"/>
    <property type="evidence" value="ECO:0007669"/>
    <property type="project" value="UniProtKB-UniRule"/>
</dbReference>
<dbReference type="SUPFAM" id="SSF101904">
    <property type="entry name" value="GyrA/ParC C-terminal domain-like"/>
    <property type="match status" value="1"/>
</dbReference>
<dbReference type="OrthoDB" id="9806486at2"/>
<dbReference type="GO" id="GO:0005524">
    <property type="term" value="F:ATP binding"/>
    <property type="evidence" value="ECO:0007669"/>
    <property type="project" value="UniProtKB-UniRule"/>
</dbReference>
<evidence type="ECO:0000256" key="10">
    <source>
        <dbReference type="SAM" id="Coils"/>
    </source>
</evidence>
<evidence type="ECO:0000256" key="8">
    <source>
        <dbReference type="HAMAP-Rule" id="MF_01897"/>
    </source>
</evidence>
<dbReference type="InterPro" id="IPR013760">
    <property type="entry name" value="Topo_IIA-like_dom_sf"/>
</dbReference>
<accession>Q46JZ8</accession>
<dbReference type="InterPro" id="IPR006691">
    <property type="entry name" value="GyrA/parC_rep"/>
</dbReference>
<comment type="caution">
    <text evidence="8">Lacks conserved residue(s) required for the propagation of feature annotation.</text>
</comment>
<dbReference type="FunFam" id="3.30.1360.40:FF:000002">
    <property type="entry name" value="DNA gyrase subunit A"/>
    <property type="match status" value="1"/>
</dbReference>
<dbReference type="Pfam" id="PF00521">
    <property type="entry name" value="DNA_topoisoIV"/>
    <property type="match status" value="1"/>
</dbReference>
<comment type="similarity">
    <text evidence="2 8">Belongs to the type II topoisomerase GyrA/ParC subunit family.</text>
</comment>
<dbReference type="InterPro" id="IPR013758">
    <property type="entry name" value="Topo_IIA_A/C_ab"/>
</dbReference>
<keyword evidence="14" id="KW-1185">Reference proteome</keyword>
<keyword evidence="8" id="KW-0963">Cytoplasm</keyword>
<dbReference type="InterPro" id="IPR035516">
    <property type="entry name" value="Gyrase/topoIV_suA_C"/>
</dbReference>
<dbReference type="PROSITE" id="PS52040">
    <property type="entry name" value="TOPO_IIA"/>
    <property type="match status" value="1"/>
</dbReference>
<dbReference type="SMART" id="SM00434">
    <property type="entry name" value="TOP4c"/>
    <property type="match status" value="1"/>
</dbReference>
<evidence type="ECO:0000313" key="14">
    <source>
        <dbReference type="Proteomes" id="UP000002535"/>
    </source>
</evidence>
<reference evidence="13 14" key="1">
    <citation type="journal article" date="2007" name="PLoS Genet.">
        <title>Patterns and implications of gene gain and loss in the evolution of Prochlorococcus.</title>
        <authorList>
            <person name="Kettler G.C."/>
            <person name="Martiny A.C."/>
            <person name="Huang K."/>
            <person name="Zucker J."/>
            <person name="Coleman M.L."/>
            <person name="Rodrigue S."/>
            <person name="Chen F."/>
            <person name="Lapidus A."/>
            <person name="Ferriera S."/>
            <person name="Johnson J."/>
            <person name="Steglich C."/>
            <person name="Church G.M."/>
            <person name="Richardson P."/>
            <person name="Chisholm S.W."/>
        </authorList>
    </citation>
    <scope>NUCLEOTIDE SEQUENCE [LARGE SCALE GENOMIC DNA]</scope>
    <source>
        <strain evidence="13 14">NATL2A</strain>
    </source>
</reference>
<gene>
    <name evidence="8" type="primary">gyrA</name>
    <name evidence="13" type="ordered locus">PMN2A_0689</name>
</gene>
<dbReference type="InterPro" id="IPR013757">
    <property type="entry name" value="Topo_IIA_A_a_sf"/>
</dbReference>
<comment type="subcellular location">
    <subcellularLocation>
        <location evidence="8">Cytoplasm</location>
    </subcellularLocation>
</comment>
<dbReference type="SUPFAM" id="SSF56719">
    <property type="entry name" value="Type II DNA topoisomerase"/>
    <property type="match status" value="1"/>
</dbReference>
<dbReference type="GO" id="GO:0005737">
    <property type="term" value="C:cytoplasm"/>
    <property type="evidence" value="ECO:0007669"/>
    <property type="project" value="UniProtKB-SubCell"/>
</dbReference>
<feature type="active site" description="O-(5'-phospho-DNA)-tyrosine intermediate" evidence="8 9">
    <location>
        <position position="133"/>
    </location>
</feature>
<comment type="subunit">
    <text evidence="8">Heterotetramer, composed of two GyrA and two GyrB chains. In the heterotetramer, GyrA contains the active site tyrosine that forms a transient covalent intermediate with DNA, while GyrB binds cofactors and catalyzes ATP hydrolysis.</text>
</comment>
<dbReference type="InterPro" id="IPR050220">
    <property type="entry name" value="Type_II_DNA_Topoisomerases"/>
</dbReference>
<dbReference type="GO" id="GO:0003677">
    <property type="term" value="F:DNA binding"/>
    <property type="evidence" value="ECO:0007669"/>
    <property type="project" value="UniProtKB-UniRule"/>
</dbReference>
<feature type="region of interest" description="Disordered" evidence="11">
    <location>
        <begin position="840"/>
        <end position="872"/>
    </location>
</feature>
<feature type="coiled-coil region" evidence="10">
    <location>
        <begin position="440"/>
        <end position="493"/>
    </location>
</feature>
<dbReference type="AlphaFoldDB" id="Q46JZ8"/>
<evidence type="ECO:0000256" key="3">
    <source>
        <dbReference type="ARBA" id="ARBA00022741"/>
    </source>
</evidence>
<keyword evidence="6 8" id="KW-0238">DNA-binding</keyword>
<organism evidence="13 14">
    <name type="scientific">Prochlorococcus marinus (strain NATL2A)</name>
    <dbReference type="NCBI Taxonomy" id="59920"/>
    <lineage>
        <taxon>Bacteria</taxon>
        <taxon>Bacillati</taxon>
        <taxon>Cyanobacteriota</taxon>
        <taxon>Cyanophyceae</taxon>
        <taxon>Synechococcales</taxon>
        <taxon>Prochlorococcaceae</taxon>
        <taxon>Prochlorococcus</taxon>
    </lineage>
</organism>
<dbReference type="FunFam" id="3.90.199.10:FF:000001">
    <property type="entry name" value="DNA gyrase subunit A"/>
    <property type="match status" value="1"/>
</dbReference>
<dbReference type="GO" id="GO:0034335">
    <property type="term" value="F:DNA negative supercoiling activity"/>
    <property type="evidence" value="ECO:0007669"/>
    <property type="project" value="UniProtKB-ARBA"/>
</dbReference>
<dbReference type="Gene3D" id="3.30.1360.40">
    <property type="match status" value="1"/>
</dbReference>
<evidence type="ECO:0000313" key="13">
    <source>
        <dbReference type="EMBL" id="AAZ58180.1"/>
    </source>
</evidence>
<comment type="catalytic activity">
    <reaction evidence="1 8 9">
        <text>ATP-dependent breakage, passage and rejoining of double-stranded DNA.</text>
        <dbReference type="EC" id="5.6.2.2"/>
    </reaction>
</comment>
<dbReference type="CDD" id="cd00187">
    <property type="entry name" value="TOP4c"/>
    <property type="match status" value="1"/>
</dbReference>
<dbReference type="Proteomes" id="UP000002535">
    <property type="component" value="Chromosome"/>
</dbReference>
<comment type="miscellaneous">
    <text evidence="8">Few gyrases are as efficient as E.coli at forming negative supercoils. Not all organisms have 2 type II topoisomerases; in organisms with a single type II topoisomerase this enzyme also has to decatenate newly replicated chromosomes.</text>
</comment>
<dbReference type="NCBIfam" id="NF004044">
    <property type="entry name" value="PRK05561.1"/>
    <property type="match status" value="1"/>
</dbReference>
<evidence type="ECO:0000256" key="6">
    <source>
        <dbReference type="ARBA" id="ARBA00023125"/>
    </source>
</evidence>
<feature type="domain" description="Topo IIA-type catalytic" evidence="12">
    <location>
        <begin position="45"/>
        <end position="514"/>
    </location>
</feature>
<dbReference type="HOGENOM" id="CLU_002977_6_1_3"/>
<dbReference type="RefSeq" id="WP_011294778.1">
    <property type="nucleotide sequence ID" value="NC_007335.2"/>
</dbReference>
<dbReference type="EC" id="5.6.2.2" evidence="8"/>
<keyword evidence="4 8" id="KW-0067">ATP-binding</keyword>
<evidence type="ECO:0000256" key="9">
    <source>
        <dbReference type="PROSITE-ProRule" id="PRU01384"/>
    </source>
</evidence>
<comment type="function">
    <text evidence="8">A type II topoisomerase that negatively supercoils closed circular double-stranded (ds) DNA in an ATP-dependent manner to modulate DNA topology and maintain chromosomes in an underwound state. Negative supercoiling favors strand separation, and DNA replication, transcription, recombination and repair, all of which involve strand separation. Also able to catalyze the interconversion of other topological isomers of dsDNA rings, including catenanes and knotted rings. Type II topoisomerases break and join 2 DNA strands simultaneously in an ATP-dependent manner.</text>
</comment>
<dbReference type="HAMAP" id="MF_01897">
    <property type="entry name" value="GyrA"/>
    <property type="match status" value="1"/>
</dbReference>
<dbReference type="Gene3D" id="1.10.268.10">
    <property type="entry name" value="Topoisomerase, domain 3"/>
    <property type="match status" value="1"/>
</dbReference>
<dbReference type="FunFam" id="1.10.268.10:FF:000001">
    <property type="entry name" value="DNA gyrase subunit A"/>
    <property type="match status" value="1"/>
</dbReference>
<evidence type="ECO:0000256" key="4">
    <source>
        <dbReference type="ARBA" id="ARBA00022840"/>
    </source>
</evidence>
<protein>
    <recommendedName>
        <fullName evidence="8">DNA gyrase subunit A</fullName>
        <ecNumber evidence="8">5.6.2.2</ecNumber>
    </recommendedName>
</protein>
<evidence type="ECO:0000259" key="12">
    <source>
        <dbReference type="PROSITE" id="PS52040"/>
    </source>
</evidence>
<keyword evidence="3 8" id="KW-0547">Nucleotide-binding</keyword>
<sequence length="872" mass="96571">MADPLGPNSTGPGESDDRIIQTDLRNEMSRSYLEYAMSVIVGRALPDSRDGLKPVHRRILYAMYELGLTSDRPYRKCARVVGEVLGKFHPHGDTAVYDALVRMAQDFSMQMPLIDGHGNFGSVDNDPPAAMRYTESRLQSLTTDSLLEDIESETVDFADNFDGSVQEPTVLPARIPQLLLNGSSGIAVGMATNIPPHNLVELIDGLMALISNPELEEIDLMNIIKGPDFPTGGQILGRSGIKETYLSGRGSITMRGVAEIETIENPGRPDRDAVIITELPYQTNKAGLIERIADMVNDKKLEGIADIRDESDRDGMRIVVELRRDSYPQVVLNNLFKLTPLQTNFSANMLALVNGEPVILSLRKMLQVFLDFRVETIEKRTKYLLKKAESRDHILLGLLLALDQLDEIISLIRSASDSTTAKNKLQELHGLTDIQSDAILQMQLRRLTALEADKIRLEHEDLVKKITDLKDILNKKERVFEITKIELNEIKEKYNTQRRTEILDLGGGLEDIDLIANERSVVLLTETGYLKRMPVNEFEATSRGTRGKAGTRSQGEEEVKKFISCNDHDSLLLFSDRGISYALPAYRVPQCSRTAKGTPIVQLLPIPREEAITSLLSVSSFDDENYLLMLTRGGYIKRTPLSAFSKIRANGLIAIGLEDGDALTWVRLAESGDSVLIGSKNGMTIHFRLNDSELRPLGRSARGVKSMNLKSGDSLVSMDVLSTELADHVDKSEEDELHSESSESEGPWVLVASASGLGKRVPMTQFRLQKRAGMGLRAIKFRKDGDELVGLRVLGKGEELLLVSERGVIVRTSADKISQQSRAATGVRIQKLDNGDKLSEVVLVPPEQINDDDENQSSSTKESINTDPTSKN</sequence>
<dbReference type="Gene3D" id="2.120.10.90">
    <property type="entry name" value="DNA gyrase/topoisomerase IV, subunit A, C-terminal"/>
    <property type="match status" value="1"/>
</dbReference>
<dbReference type="KEGG" id="pmn:PMN2A_0689"/>
<dbReference type="Pfam" id="PF03989">
    <property type="entry name" value="DNA_gyraseA_C"/>
    <property type="match status" value="6"/>
</dbReference>
<dbReference type="NCBIfam" id="NF004043">
    <property type="entry name" value="PRK05560.1"/>
    <property type="match status" value="1"/>
</dbReference>